<reference evidence="2" key="1">
    <citation type="submission" date="2014-12" db="EMBL/GenBank/DDBJ databases">
        <authorList>
            <person name="Smet A."/>
        </authorList>
    </citation>
    <scope>NUCLEOTIDE SEQUENCE [LARGE SCALE GENOMIC DNA]</scope>
</reference>
<proteinExistence type="predicted"/>
<dbReference type="Proteomes" id="UP000046090">
    <property type="component" value="Unassembled WGS sequence"/>
</dbReference>
<gene>
    <name evidence="1" type="ORF">HHE01_14280</name>
</gene>
<evidence type="ECO:0000313" key="2">
    <source>
        <dbReference type="Proteomes" id="UP000046090"/>
    </source>
</evidence>
<protein>
    <submittedName>
        <fullName evidence="1">Uncharacterized protein</fullName>
    </submittedName>
</protein>
<dbReference type="EMBL" id="CDMK01000001">
    <property type="protein sequence ID" value="CRI33742.1"/>
    <property type="molecule type" value="Genomic_DNA"/>
</dbReference>
<dbReference type="STRING" id="1216962.BN341_18980"/>
<name>A0A0K2Y6L8_HELHE</name>
<accession>A0A0K2Y6L8</accession>
<keyword evidence="2" id="KW-1185">Reference proteome</keyword>
<dbReference type="AlphaFoldDB" id="A0A0K2Y6L8"/>
<evidence type="ECO:0000313" key="1">
    <source>
        <dbReference type="EMBL" id="CRI33742.1"/>
    </source>
</evidence>
<sequence length="48" mass="5977">MQWVYWGCISVFNPPHLSQVLNSVWHNRALKTFKYFYAFTDRHHFFKK</sequence>
<organism evidence="1 2">
    <name type="scientific">Helicobacter heilmannii</name>
    <dbReference type="NCBI Taxonomy" id="35817"/>
    <lineage>
        <taxon>Bacteria</taxon>
        <taxon>Pseudomonadati</taxon>
        <taxon>Campylobacterota</taxon>
        <taxon>Epsilonproteobacteria</taxon>
        <taxon>Campylobacterales</taxon>
        <taxon>Helicobacteraceae</taxon>
        <taxon>Helicobacter</taxon>
    </lineage>
</organism>